<feature type="compositionally biased region" description="Low complexity" evidence="1">
    <location>
        <begin position="65"/>
        <end position="98"/>
    </location>
</feature>
<accession>A0A150GIQ7</accession>
<keyword evidence="3" id="KW-1185">Reference proteome</keyword>
<feature type="compositionally biased region" description="Low complexity" evidence="1">
    <location>
        <begin position="129"/>
        <end position="149"/>
    </location>
</feature>
<dbReference type="EMBL" id="LSYV01000023">
    <property type="protein sequence ID" value="KXZ49280.1"/>
    <property type="molecule type" value="Genomic_DNA"/>
</dbReference>
<name>A0A150GIQ7_GONPE</name>
<reference evidence="3" key="1">
    <citation type="journal article" date="2016" name="Nat. Commun.">
        <title>The Gonium pectorale genome demonstrates co-option of cell cycle regulation during the evolution of multicellularity.</title>
        <authorList>
            <person name="Hanschen E.R."/>
            <person name="Marriage T.N."/>
            <person name="Ferris P.J."/>
            <person name="Hamaji T."/>
            <person name="Toyoda A."/>
            <person name="Fujiyama A."/>
            <person name="Neme R."/>
            <person name="Noguchi H."/>
            <person name="Minakuchi Y."/>
            <person name="Suzuki M."/>
            <person name="Kawai-Toyooka H."/>
            <person name="Smith D.R."/>
            <person name="Sparks H."/>
            <person name="Anderson J."/>
            <person name="Bakaric R."/>
            <person name="Luria V."/>
            <person name="Karger A."/>
            <person name="Kirschner M.W."/>
            <person name="Durand P.M."/>
            <person name="Michod R.E."/>
            <person name="Nozaki H."/>
            <person name="Olson B.J."/>
        </authorList>
    </citation>
    <scope>NUCLEOTIDE SEQUENCE [LARGE SCALE GENOMIC DNA]</scope>
    <source>
        <strain evidence="3">NIES-2863</strain>
    </source>
</reference>
<gene>
    <name evidence="2" type="ORF">GPECTOR_22g874</name>
</gene>
<feature type="compositionally biased region" description="Low complexity" evidence="1">
    <location>
        <begin position="267"/>
        <end position="291"/>
    </location>
</feature>
<evidence type="ECO:0000313" key="3">
    <source>
        <dbReference type="Proteomes" id="UP000075714"/>
    </source>
</evidence>
<dbReference type="Proteomes" id="UP000075714">
    <property type="component" value="Unassembled WGS sequence"/>
</dbReference>
<feature type="region of interest" description="Disordered" evidence="1">
    <location>
        <begin position="1"/>
        <end position="149"/>
    </location>
</feature>
<feature type="region of interest" description="Disordered" evidence="1">
    <location>
        <begin position="255"/>
        <end position="305"/>
    </location>
</feature>
<feature type="compositionally biased region" description="Basic and acidic residues" evidence="1">
    <location>
        <begin position="11"/>
        <end position="28"/>
    </location>
</feature>
<feature type="compositionally biased region" description="Gly residues" evidence="1">
    <location>
        <begin position="51"/>
        <end position="64"/>
    </location>
</feature>
<comment type="caution">
    <text evidence="2">The sequence shown here is derived from an EMBL/GenBank/DDBJ whole genome shotgun (WGS) entry which is preliminary data.</text>
</comment>
<proteinExistence type="predicted"/>
<protein>
    <submittedName>
        <fullName evidence="2">Uncharacterized protein</fullName>
    </submittedName>
</protein>
<evidence type="ECO:0000313" key="2">
    <source>
        <dbReference type="EMBL" id="KXZ49280.1"/>
    </source>
</evidence>
<evidence type="ECO:0000256" key="1">
    <source>
        <dbReference type="SAM" id="MobiDB-lite"/>
    </source>
</evidence>
<sequence length="557" mass="56696">MGSGAGAISEGKLREQREYPPSRSDRPEPQPQPPHANGHPATCDAGQSASTGGGSGDGANGAGANGADADATAAAAAAAASALAGLSLDSQAGAAGPEASPPSAPLQGSAPGPVTPAQPPPPRPPAPYTPLARPPAGADADAPSGPVAGQVSAHAGAVVQPLVPLVAALQQPDQPQRPLVLPSQVPAAAASHLQASAGAPYGFGYGVYSGYAPQGYAPQGLGHVGFGQEALGCAPTQWPIPPFAPRQLPQGFVQQQLPPLAPPGFEQQRLQQQLPRQQPAPQQQQQQQRLQVGGGSGRSAQAQAQTTLRTSLSAAFARQPELFRDAFGFSLAWWAKKRGKQLGEDDLLCMYPWRDHVAVLVRTDAGAAPALHTRGDGSRGRRRRRLLLNVPMAGLLRRPVYGNALVLRLRLEFADQAEAANGGDDAAASDAGSGVGGGDAPAGGVDRLCFAPLSAAALRSCMLETESLAEQVGRSRRVAKGHHSGRLWGGAEGKLTAGRGDLLSALRVSPDSQLGWLARLPRTPLDETGDPDVAAALALATEAAGLPTADAGARRGA</sequence>
<organism evidence="2 3">
    <name type="scientific">Gonium pectorale</name>
    <name type="common">Green alga</name>
    <dbReference type="NCBI Taxonomy" id="33097"/>
    <lineage>
        <taxon>Eukaryota</taxon>
        <taxon>Viridiplantae</taxon>
        <taxon>Chlorophyta</taxon>
        <taxon>core chlorophytes</taxon>
        <taxon>Chlorophyceae</taxon>
        <taxon>CS clade</taxon>
        <taxon>Chlamydomonadales</taxon>
        <taxon>Volvocaceae</taxon>
        <taxon>Gonium</taxon>
    </lineage>
</organism>
<feature type="compositionally biased region" description="Pro residues" evidence="1">
    <location>
        <begin position="113"/>
        <end position="128"/>
    </location>
</feature>
<dbReference type="AlphaFoldDB" id="A0A150GIQ7"/>
<dbReference type="OrthoDB" id="549412at2759"/>